<feature type="coiled-coil region" evidence="1">
    <location>
        <begin position="1147"/>
        <end position="1174"/>
    </location>
</feature>
<comment type="caution">
    <text evidence="3">The sequence shown here is derived from an EMBL/GenBank/DDBJ whole genome shotgun (WGS) entry which is preliminary data.</text>
</comment>
<evidence type="ECO:0000313" key="4">
    <source>
        <dbReference type="Proteomes" id="UP001600165"/>
    </source>
</evidence>
<feature type="coiled-coil region" evidence="1">
    <location>
        <begin position="1396"/>
        <end position="1423"/>
    </location>
</feature>
<reference evidence="3 4" key="1">
    <citation type="submission" date="2024-10" db="EMBL/GenBank/DDBJ databases">
        <authorList>
            <person name="Ratan Roy A."/>
            <person name="Morales Sandoval P.H."/>
            <person name="De Los Santos Villalobos S."/>
            <person name="Chakraborty S."/>
            <person name="Mukherjee J."/>
        </authorList>
    </citation>
    <scope>NUCLEOTIDE SEQUENCE [LARGE SCALE GENOMIC DNA]</scope>
    <source>
        <strain evidence="3 4">S1</strain>
    </source>
</reference>
<feature type="compositionally biased region" description="Pro residues" evidence="2">
    <location>
        <begin position="126"/>
        <end position="144"/>
    </location>
</feature>
<name>A0ABW6IE58_9CYAN</name>
<gene>
    <name evidence="3" type="ORF">ACFVKH_09250</name>
</gene>
<sequence>MSTYSSPQAAKNSAKGDRPNTLSLSSNQADAAQQFQSRSFTEPSASESTPVPPPMTDVQTQLARAQVSGFDASQISLFASKPASLPALALQQPSSPQPPSLQRQPPLTSPSDRPASTASQRSPVNQPQPPQPLPLPPTAPPQAEPQPDNLQAKVDRAKQSGFHLGNVSVLPPDGLPPATPGQALSVRELTPVASPLAGQPSLIQRDEDDTWQEAHRRASNIKVALLDGWTEDEEEALRQIRGQSVLMLKEIRAQYKALTDGHSLEADFREYCSSGEYKEALSWLHAALSLEDRIRTNIDEGWLFTTENEAGILEVLRQASRPELTQAAQSASLKKLLREALNDDEYYEARKLLTPNDLYDLVVERIRNANGWINDDEDATYNVLLDLTPAQRKQLWLNHDPQTTGSTLFGFMSASERASVKVMCLGSEAIALKERLDVATTGLGTDDEAVKLVVEKTKSAAQQEQAIAQMLKTGKDSQGQPLTPEQLAKLQAQQNSLGGIQQNLLTAERDQSGDLKSETFLEMLHGDVSEAEFQSFTAQIGVSQYERAKQQILDAIGFFNDDEAAIYKAFDQVIGAIEVPLGTEAAQLTADQKAQLQQKASRELRQKLMSDPQVKAALAHLNRDETAIVDIYASASSYEISLEKLKVAYYGLDTDEEEIFKLVCQMSAADRQRLQQENPPIYQRLLSPVSSYLTRQERSMLKTAVQTGKIPTDTALDWAFGGNWDGTEDEMLAQTFAAMDETERYQYRLGYYLFKGGKSFAQQDTEQKAEQAALKKFQQLYRRLDSELGTDDLQKALDQLLGTPTLQELKSEQGRLMAAQIMRHRVGEKGDIREADGVSSAIMDTFSETGEVADQAEVQFESAYKLAIADGKLTAEEFAALAALDANFASKYDEYVAAVDQVVNVASTVAAIAVGIVAVILSGGSGAPAVAALLGKFGVAATTAQSVATAAALAGTASATAKVGVSELVGGSHYDAASTEGLQDAVVGFTEGAMAVVSAGLAHRFTHLVGLGKAELAGEMTAGILASSEAAVNQAGRTFARAGLEGLIDGCLSGAVGELVMTAADQAVWKKSIWEVVLSFGQAILKGGGIGAVTGMVTGGSLEALTTYVGVKRLQSFMKQLDAAGINEERLSNLSIDAVKGLGKADAALAAGKLDEAEAAFKALERTLEADELNKLRTLLHSHYSEVVQEAAVQGLKQALAGQGDVAAQARSAIVSIGSFKQLREMAKRGDFGDPIAAQQALQAARMRIIDEEVLGSLIAPQLKAKYPGITVEFKNLGTPGFGSDCDITIQVTGGQTVSDDIAASVEGVRDAYKELRRRGLDPDKSLDANFYTELHEAAVKASPAEADQIVQNQSVVSLTEMRMNMPDEQWQAYKQAQLASLGQGKPAPGLQGQVEAQAQKRLKEQLEEAEKLAEKLKSGDREAVLADRQEALLEALQAGAPAAEIRQRMAEIKLLEPDAYGTRAAVEGVVDYQQRLARGTAADYMTLGRNLPEDTAGRFAVLAQEASASLAKMFSHAKRSGGNSLSDVRSLAKYLGRVDQTFYEAGLDTGSDLIKLKDLLMAAKHGHSPDKETLAALQAWAKQTNRTGLDAQALQDAWVREAQDLAQQMVVKMRSAEQAAYVMRPASAAKPGSTSAASSPGTSAGAVSPKPGGGRAGIDEYGWSQRFGHQLAKEEIYQQAEALRQKLLAQKDVGKVTRALQAFGIPADTQLIAAVKRYNFDSPGLAFVPDNYDAWRRLATGQGTVDDARYLVHEMAEVRELQRIQRETGFDFMGTDLDKLAREPRRQWAADFERHYMAAHAKALETEYDFIAQQVADLTNNRVRISRTVAAAVDPSRDEARLYMLIEGVPLGEHPNFGQWQQRSQEVVEIGRGAKERLGLYTNPTLADLIDAIKRSKL</sequence>
<keyword evidence="4" id="KW-1185">Reference proteome</keyword>
<feature type="compositionally biased region" description="Polar residues" evidence="2">
    <location>
        <begin position="20"/>
        <end position="49"/>
    </location>
</feature>
<accession>A0ABW6IE58</accession>
<evidence type="ECO:0000313" key="3">
    <source>
        <dbReference type="EMBL" id="MFE4106461.1"/>
    </source>
</evidence>
<dbReference type="RefSeq" id="WP_377964237.1">
    <property type="nucleotide sequence ID" value="NZ_JBHZOL010000065.1"/>
</dbReference>
<keyword evidence="1" id="KW-0175">Coiled coil</keyword>
<feature type="compositionally biased region" description="Low complexity" evidence="2">
    <location>
        <begin position="1630"/>
        <end position="1650"/>
    </location>
</feature>
<feature type="region of interest" description="Disordered" evidence="2">
    <location>
        <begin position="87"/>
        <end position="150"/>
    </location>
</feature>
<feature type="compositionally biased region" description="Polar residues" evidence="2">
    <location>
        <begin position="1"/>
        <end position="11"/>
    </location>
</feature>
<feature type="region of interest" description="Disordered" evidence="2">
    <location>
        <begin position="1630"/>
        <end position="1660"/>
    </location>
</feature>
<evidence type="ECO:0000256" key="2">
    <source>
        <dbReference type="SAM" id="MobiDB-lite"/>
    </source>
</evidence>
<proteinExistence type="predicted"/>
<organism evidence="3 4">
    <name type="scientific">Almyronema epifaneia S1</name>
    <dbReference type="NCBI Taxonomy" id="2991925"/>
    <lineage>
        <taxon>Bacteria</taxon>
        <taxon>Bacillati</taxon>
        <taxon>Cyanobacteriota</taxon>
        <taxon>Cyanophyceae</taxon>
        <taxon>Nodosilineales</taxon>
        <taxon>Nodosilineaceae</taxon>
        <taxon>Almyronema</taxon>
        <taxon>Almyronema epifaneia</taxon>
    </lineage>
</organism>
<evidence type="ECO:0000256" key="1">
    <source>
        <dbReference type="SAM" id="Coils"/>
    </source>
</evidence>
<feature type="compositionally biased region" description="Polar residues" evidence="2">
    <location>
        <begin position="114"/>
        <end position="125"/>
    </location>
</feature>
<evidence type="ECO:0008006" key="5">
    <source>
        <dbReference type="Google" id="ProtNLM"/>
    </source>
</evidence>
<feature type="region of interest" description="Disordered" evidence="2">
    <location>
        <begin position="1"/>
        <end position="66"/>
    </location>
</feature>
<protein>
    <recommendedName>
        <fullName evidence="5">Annexin</fullName>
    </recommendedName>
</protein>
<feature type="compositionally biased region" description="Low complexity" evidence="2">
    <location>
        <begin position="87"/>
        <end position="111"/>
    </location>
</feature>
<dbReference type="EMBL" id="JBHZOL010000065">
    <property type="protein sequence ID" value="MFE4106461.1"/>
    <property type="molecule type" value="Genomic_DNA"/>
</dbReference>
<dbReference type="Proteomes" id="UP001600165">
    <property type="component" value="Unassembled WGS sequence"/>
</dbReference>